<dbReference type="InterPro" id="IPR006311">
    <property type="entry name" value="TAT_signal"/>
</dbReference>
<gene>
    <name evidence="4" type="ORF">DFR68_11918</name>
</gene>
<dbReference type="SUPFAM" id="SSF56300">
    <property type="entry name" value="Metallo-dependent phosphatases"/>
    <property type="match status" value="1"/>
</dbReference>
<evidence type="ECO:0000259" key="3">
    <source>
        <dbReference type="Pfam" id="PF16655"/>
    </source>
</evidence>
<name>A0A370GIY8_9NOCA</name>
<dbReference type="PANTHER" id="PTHR43606">
    <property type="entry name" value="PHOSPHATASE, PUTATIVE (AFU_ORTHOLOGUE AFUA_6G08710)-RELATED"/>
    <property type="match status" value="1"/>
</dbReference>
<dbReference type="PANTHER" id="PTHR43606:SF2">
    <property type="entry name" value="ALKALINE PHOSPHATASE FAMILY PROTEIN (AFU_ORTHOLOGUE AFUA_5G03860)"/>
    <property type="match status" value="1"/>
</dbReference>
<dbReference type="AlphaFoldDB" id="A0A370GIY8"/>
<dbReference type="Gene3D" id="2.60.40.380">
    <property type="entry name" value="Purple acid phosphatase-like, N-terminal"/>
    <property type="match status" value="1"/>
</dbReference>
<dbReference type="Pfam" id="PF16655">
    <property type="entry name" value="PhoD_N"/>
    <property type="match status" value="1"/>
</dbReference>
<dbReference type="Proteomes" id="UP000255355">
    <property type="component" value="Unassembled WGS sequence"/>
</dbReference>
<accession>A0A370GIY8</accession>
<keyword evidence="5" id="KW-1185">Reference proteome</keyword>
<evidence type="ECO:0000313" key="5">
    <source>
        <dbReference type="Proteomes" id="UP000255355"/>
    </source>
</evidence>
<dbReference type="EMBL" id="QQAZ01000019">
    <property type="protein sequence ID" value="RDI43631.1"/>
    <property type="molecule type" value="Genomic_DNA"/>
</dbReference>
<dbReference type="STRING" id="1210089.GCA_001613165_06008"/>
<dbReference type="InterPro" id="IPR038607">
    <property type="entry name" value="PhoD-like_sf"/>
</dbReference>
<dbReference type="InterPro" id="IPR029052">
    <property type="entry name" value="Metallo-depent_PP-like"/>
</dbReference>
<dbReference type="Pfam" id="PF09423">
    <property type="entry name" value="PhoD"/>
    <property type="match status" value="1"/>
</dbReference>
<evidence type="ECO:0000256" key="1">
    <source>
        <dbReference type="SAM" id="MobiDB-lite"/>
    </source>
</evidence>
<feature type="compositionally biased region" description="Basic and acidic residues" evidence="1">
    <location>
        <begin position="14"/>
        <end position="23"/>
    </location>
</feature>
<protein>
    <submittedName>
        <fullName evidence="4">Alkaline phosphatase D</fullName>
    </submittedName>
</protein>
<organism evidence="4 5">
    <name type="scientific">Nocardia mexicana</name>
    <dbReference type="NCBI Taxonomy" id="279262"/>
    <lineage>
        <taxon>Bacteria</taxon>
        <taxon>Bacillati</taxon>
        <taxon>Actinomycetota</taxon>
        <taxon>Actinomycetes</taxon>
        <taxon>Mycobacteriales</taxon>
        <taxon>Nocardiaceae</taxon>
        <taxon>Nocardia</taxon>
    </lineage>
</organism>
<feature type="domain" description="PhoD-like phosphatase metallophosphatase" evidence="2">
    <location>
        <begin position="170"/>
        <end position="532"/>
    </location>
</feature>
<feature type="region of interest" description="Disordered" evidence="1">
    <location>
        <begin position="1"/>
        <end position="25"/>
    </location>
</feature>
<sequence length="569" mass="61757">MSRTADESACMSSESEHSVDDRGPQATLGRRAVLRGGIAAGVASTALIARPARAGSEVFRHGVASGDPLPSAVIIWTRITPDPRATPGSGIGEPVTVDWEISPDENFTDVHSSGTVTTTTDSDHTVKIDADGLRPRRDYFYRFAALGRTSPVGRTRTAPAADSETDRLRLGVVSCANWEAGFFGAYRHLAVRGDLDAVVHLGDYLYEYPRGFYGGRAGSVRGHEPAHEIVSLADYRTRHGQYKTDPDLAALHIRYPFICIWDDHETADNSWSGGPGTRIPFLPGDWAARRAAALRAYLEWMPVRANGIGPQAKLYRRLRFGTLAELSMLDLRSYRSEQATPVVGWRAVEDPARTITGHEQMRWLTAGIASAPTRWKLVGNPVMIAPLVLPPLSPEAAAALHESLGMPQSGVPALVDQWDGYAADRRRLFDTIIGRSITDVLFLTGDIHSSWAAELPAELATYPHGPRAGVEFVVPSVTAKGVGDAFPAPPRTASLPLESAMRSANPHLRYVELDSHGYGVLHLDADHAQMDWFYVTDVTDPNADAHHAASFAVRSGEAGLEPARSRLSE</sequence>
<dbReference type="PROSITE" id="PS51318">
    <property type="entry name" value="TAT"/>
    <property type="match status" value="1"/>
</dbReference>
<evidence type="ECO:0000313" key="4">
    <source>
        <dbReference type="EMBL" id="RDI43631.1"/>
    </source>
</evidence>
<comment type="caution">
    <text evidence="4">The sequence shown here is derived from an EMBL/GenBank/DDBJ whole genome shotgun (WGS) entry which is preliminary data.</text>
</comment>
<dbReference type="Gene3D" id="3.60.21.70">
    <property type="entry name" value="PhoD-like phosphatase"/>
    <property type="match status" value="1"/>
</dbReference>
<dbReference type="InterPro" id="IPR052900">
    <property type="entry name" value="Phospholipid_Metab_Enz"/>
</dbReference>
<dbReference type="InterPro" id="IPR032093">
    <property type="entry name" value="PhoD_N"/>
</dbReference>
<reference evidence="4 5" key="1">
    <citation type="submission" date="2018-07" db="EMBL/GenBank/DDBJ databases">
        <title>Genomic Encyclopedia of Type Strains, Phase IV (KMG-IV): sequencing the most valuable type-strain genomes for metagenomic binning, comparative biology and taxonomic classification.</title>
        <authorList>
            <person name="Goeker M."/>
        </authorList>
    </citation>
    <scope>NUCLEOTIDE SEQUENCE [LARGE SCALE GENOMIC DNA]</scope>
    <source>
        <strain evidence="4 5">DSM 44952</strain>
    </source>
</reference>
<dbReference type="InterPro" id="IPR018946">
    <property type="entry name" value="PhoD-like_MPP"/>
</dbReference>
<dbReference type="CDD" id="cd07389">
    <property type="entry name" value="MPP_PhoD"/>
    <property type="match status" value="1"/>
</dbReference>
<feature type="domain" description="Phospholipase D N-terminal" evidence="3">
    <location>
        <begin position="61"/>
        <end position="157"/>
    </location>
</feature>
<proteinExistence type="predicted"/>
<evidence type="ECO:0000259" key="2">
    <source>
        <dbReference type="Pfam" id="PF09423"/>
    </source>
</evidence>